<sequence>MDYHQHVASEFAYRGYGYPKANSTNQSIPLNTPANVAVPVDERQVVVVESPSIINPLPSQYNPQTPSLVASKIQFQLPFFAERIYYELQSRSSPQVMRHLRILNLSYQGPSREIQGIRDKLHGLLVEQVRKSGEFLQMTARDSANNNRFQLSGHIELVNLQLEVVVKITDTTSDKAIAEYVLSVPYV</sequence>
<accession>A0A2S0VSS6</accession>
<dbReference type="KEGG" id="cate:C2869_12820"/>
<dbReference type="AlphaFoldDB" id="A0A2S0VSS6"/>
<proteinExistence type="predicted"/>
<evidence type="ECO:0000313" key="1">
    <source>
        <dbReference type="EMBL" id="AWB67268.1"/>
    </source>
</evidence>
<dbReference type="Proteomes" id="UP000244441">
    <property type="component" value="Chromosome"/>
</dbReference>
<reference evidence="1 2" key="1">
    <citation type="submission" date="2018-01" db="EMBL/GenBank/DDBJ databases">
        <title>Genome sequence of a Cantenovulum-like bacteria.</title>
        <authorList>
            <person name="Tan W.R."/>
            <person name="Lau N.-S."/>
            <person name="Go F."/>
            <person name="Amirul A.-A.A."/>
        </authorList>
    </citation>
    <scope>NUCLEOTIDE SEQUENCE [LARGE SCALE GENOMIC DNA]</scope>
    <source>
        <strain evidence="1 2">CCB-QB4</strain>
    </source>
</reference>
<organism evidence="1 2">
    <name type="scientific">Saccharobesus litoralis</name>
    <dbReference type="NCBI Taxonomy" id="2172099"/>
    <lineage>
        <taxon>Bacteria</taxon>
        <taxon>Pseudomonadati</taxon>
        <taxon>Pseudomonadota</taxon>
        <taxon>Gammaproteobacteria</taxon>
        <taxon>Alteromonadales</taxon>
        <taxon>Alteromonadaceae</taxon>
        <taxon>Saccharobesus</taxon>
    </lineage>
</organism>
<dbReference type="EMBL" id="CP026604">
    <property type="protein sequence ID" value="AWB67268.1"/>
    <property type="molecule type" value="Genomic_DNA"/>
</dbReference>
<keyword evidence="2" id="KW-1185">Reference proteome</keyword>
<gene>
    <name evidence="1" type="ORF">C2869_12820</name>
</gene>
<protein>
    <submittedName>
        <fullName evidence="1">Uncharacterized protein</fullName>
    </submittedName>
</protein>
<evidence type="ECO:0000313" key="2">
    <source>
        <dbReference type="Proteomes" id="UP000244441"/>
    </source>
</evidence>
<name>A0A2S0VSS6_9ALTE</name>